<comment type="caution">
    <text evidence="4">The sequence shown here is derived from an EMBL/GenBank/DDBJ whole genome shotgun (WGS) entry which is preliminary data.</text>
</comment>
<gene>
    <name evidence="4" type="ORF">LVIROSA_LOCUS22259</name>
</gene>
<dbReference type="Proteomes" id="UP001157418">
    <property type="component" value="Unassembled WGS sequence"/>
</dbReference>
<evidence type="ECO:0000256" key="2">
    <source>
        <dbReference type="SAM" id="MobiDB-lite"/>
    </source>
</evidence>
<feature type="region of interest" description="Disordered" evidence="2">
    <location>
        <begin position="1"/>
        <end position="25"/>
    </location>
</feature>
<dbReference type="AlphaFoldDB" id="A0AAU9NBG3"/>
<sequence length="176" mass="19705">MSRKRNHDDASSSSSSSSKMIKTDDVDAGPCGACKTWRSVALSNWKTFMASKSPMVMRISTHGRKRTISGLHLCELTLNPKPKLKLLETKNFPEQTFFFPKLLGFMLLALIWKFDFPPFMALIIAILNDGTIMTISKDRVKPSPLPDSWTEIFAIGIILGSYLSKDRVKPSPLPDN</sequence>
<evidence type="ECO:0000256" key="3">
    <source>
        <dbReference type="SAM" id="Phobius"/>
    </source>
</evidence>
<name>A0AAU9NBG3_9ASTR</name>
<evidence type="ECO:0000256" key="1">
    <source>
        <dbReference type="ARBA" id="ARBA00022842"/>
    </source>
</evidence>
<keyword evidence="3" id="KW-0472">Membrane</keyword>
<dbReference type="PANTHER" id="PTHR42861">
    <property type="entry name" value="CALCIUM-TRANSPORTING ATPASE"/>
    <property type="match status" value="1"/>
</dbReference>
<keyword evidence="1" id="KW-0460">Magnesium</keyword>
<keyword evidence="3" id="KW-0812">Transmembrane</keyword>
<feature type="transmembrane region" description="Helical" evidence="3">
    <location>
        <begin position="102"/>
        <end position="128"/>
    </location>
</feature>
<protein>
    <submittedName>
        <fullName evidence="4">Uncharacterized protein</fullName>
    </submittedName>
</protein>
<dbReference type="Gene3D" id="1.20.1110.10">
    <property type="entry name" value="Calcium-transporting ATPase, transmembrane domain"/>
    <property type="match status" value="1"/>
</dbReference>
<feature type="compositionally biased region" description="Basic and acidic residues" evidence="2">
    <location>
        <begin position="1"/>
        <end position="10"/>
    </location>
</feature>
<dbReference type="EMBL" id="CAKMRJ010004445">
    <property type="protein sequence ID" value="CAH1435851.1"/>
    <property type="molecule type" value="Genomic_DNA"/>
</dbReference>
<proteinExistence type="predicted"/>
<organism evidence="4 5">
    <name type="scientific">Lactuca virosa</name>
    <dbReference type="NCBI Taxonomy" id="75947"/>
    <lineage>
        <taxon>Eukaryota</taxon>
        <taxon>Viridiplantae</taxon>
        <taxon>Streptophyta</taxon>
        <taxon>Embryophyta</taxon>
        <taxon>Tracheophyta</taxon>
        <taxon>Spermatophyta</taxon>
        <taxon>Magnoliopsida</taxon>
        <taxon>eudicotyledons</taxon>
        <taxon>Gunneridae</taxon>
        <taxon>Pentapetalae</taxon>
        <taxon>asterids</taxon>
        <taxon>campanulids</taxon>
        <taxon>Asterales</taxon>
        <taxon>Asteraceae</taxon>
        <taxon>Cichorioideae</taxon>
        <taxon>Cichorieae</taxon>
        <taxon>Lactucinae</taxon>
        <taxon>Lactuca</taxon>
    </lineage>
</organism>
<evidence type="ECO:0000313" key="4">
    <source>
        <dbReference type="EMBL" id="CAH1435851.1"/>
    </source>
</evidence>
<keyword evidence="3" id="KW-1133">Transmembrane helix</keyword>
<keyword evidence="5" id="KW-1185">Reference proteome</keyword>
<accession>A0AAU9NBG3</accession>
<evidence type="ECO:0000313" key="5">
    <source>
        <dbReference type="Proteomes" id="UP001157418"/>
    </source>
</evidence>
<reference evidence="4 5" key="1">
    <citation type="submission" date="2022-01" db="EMBL/GenBank/DDBJ databases">
        <authorList>
            <person name="Xiong W."/>
            <person name="Schranz E."/>
        </authorList>
    </citation>
    <scope>NUCLEOTIDE SEQUENCE [LARGE SCALE GENOMIC DNA]</scope>
</reference>